<accession>A0A6B2KYE1</accession>
<dbReference type="Pfam" id="PF00888">
    <property type="entry name" value="Cullin"/>
    <property type="match status" value="1"/>
</dbReference>
<keyword evidence="5" id="KW-0832">Ubl conjugation</keyword>
<dbReference type="SMART" id="SM00884">
    <property type="entry name" value="Cullin_Nedd8"/>
    <property type="match status" value="1"/>
</dbReference>
<dbReference type="GO" id="GO:0016567">
    <property type="term" value="P:protein ubiquitination"/>
    <property type="evidence" value="ECO:0007669"/>
    <property type="project" value="UniProtKB-UniPathway"/>
</dbReference>
<dbReference type="GO" id="GO:0006511">
    <property type="term" value="P:ubiquitin-dependent protein catabolic process"/>
    <property type="evidence" value="ECO:0007669"/>
    <property type="project" value="InterPro"/>
</dbReference>
<dbReference type="SUPFAM" id="SSF74788">
    <property type="entry name" value="Cullin repeat-like"/>
    <property type="match status" value="1"/>
</dbReference>
<dbReference type="InterPro" id="IPR036388">
    <property type="entry name" value="WH-like_DNA-bd_sf"/>
</dbReference>
<keyword evidence="3" id="KW-1017">Isopeptide bond</keyword>
<dbReference type="AlphaFoldDB" id="A0A6B2KYE1"/>
<comment type="similarity">
    <text evidence="2 7 8">Belongs to the cullin family.</text>
</comment>
<evidence type="ECO:0000256" key="6">
    <source>
        <dbReference type="ARBA" id="ARBA00040451"/>
    </source>
</evidence>
<dbReference type="InterPro" id="IPR036317">
    <property type="entry name" value="Cullin_homology_sf"/>
</dbReference>
<name>A0A6B2KYE1_9EUKA</name>
<evidence type="ECO:0000256" key="7">
    <source>
        <dbReference type="PROSITE-ProRule" id="PRU00330"/>
    </source>
</evidence>
<dbReference type="InterPro" id="IPR016158">
    <property type="entry name" value="Cullin_homology"/>
</dbReference>
<evidence type="ECO:0000256" key="8">
    <source>
        <dbReference type="RuleBase" id="RU003829"/>
    </source>
</evidence>
<dbReference type="InterPro" id="IPR019559">
    <property type="entry name" value="Cullin_neddylation_domain"/>
</dbReference>
<dbReference type="InterPro" id="IPR059120">
    <property type="entry name" value="Cullin-like_AB"/>
</dbReference>
<keyword evidence="4" id="KW-0833">Ubl conjugation pathway</keyword>
<evidence type="ECO:0000313" key="10">
    <source>
        <dbReference type="EMBL" id="NDV29774.1"/>
    </source>
</evidence>
<protein>
    <recommendedName>
        <fullName evidence="6">Cullin-5</fullName>
    </recommendedName>
</protein>
<dbReference type="PROSITE" id="PS50069">
    <property type="entry name" value="CULLIN_2"/>
    <property type="match status" value="1"/>
</dbReference>
<dbReference type="Gene3D" id="3.30.230.130">
    <property type="entry name" value="Cullin, Chain C, Domain 2"/>
    <property type="match status" value="1"/>
</dbReference>
<dbReference type="UniPathway" id="UPA00143"/>
<dbReference type="PANTHER" id="PTHR11932">
    <property type="entry name" value="CULLIN"/>
    <property type="match status" value="1"/>
</dbReference>
<dbReference type="InterPro" id="IPR036390">
    <property type="entry name" value="WH_DNA-bd_sf"/>
</dbReference>
<dbReference type="FunFam" id="1.20.1310.10:FF:000014">
    <property type="entry name" value="Cullin 5"/>
    <property type="match status" value="1"/>
</dbReference>
<dbReference type="Pfam" id="PF10557">
    <property type="entry name" value="Cullin_Nedd8"/>
    <property type="match status" value="1"/>
</dbReference>
<evidence type="ECO:0000256" key="3">
    <source>
        <dbReference type="ARBA" id="ARBA00022499"/>
    </source>
</evidence>
<dbReference type="Gene3D" id="1.20.1310.10">
    <property type="entry name" value="Cullin Repeats"/>
    <property type="match status" value="4"/>
</dbReference>
<dbReference type="Gene3D" id="1.10.10.10">
    <property type="entry name" value="Winged helix-like DNA-binding domain superfamily/Winged helix DNA-binding domain"/>
    <property type="match status" value="1"/>
</dbReference>
<dbReference type="Pfam" id="PF26557">
    <property type="entry name" value="Cullin_AB"/>
    <property type="match status" value="1"/>
</dbReference>
<dbReference type="InterPro" id="IPR045093">
    <property type="entry name" value="Cullin"/>
</dbReference>
<feature type="domain" description="Cullin family profile" evidence="9">
    <location>
        <begin position="379"/>
        <end position="608"/>
    </location>
</feature>
<evidence type="ECO:0000259" key="9">
    <source>
        <dbReference type="PROSITE" id="PS50069"/>
    </source>
</evidence>
<dbReference type="EMBL" id="GIBP01000805">
    <property type="protein sequence ID" value="NDV29774.1"/>
    <property type="molecule type" value="Transcribed_RNA"/>
</dbReference>
<dbReference type="InterPro" id="IPR001373">
    <property type="entry name" value="Cullin_N"/>
</dbReference>
<evidence type="ECO:0000256" key="5">
    <source>
        <dbReference type="ARBA" id="ARBA00022843"/>
    </source>
</evidence>
<evidence type="ECO:0000256" key="2">
    <source>
        <dbReference type="ARBA" id="ARBA00006019"/>
    </source>
</evidence>
<dbReference type="SUPFAM" id="SSF46785">
    <property type="entry name" value="Winged helix' DNA-binding domain"/>
    <property type="match status" value="1"/>
</dbReference>
<proteinExistence type="inferred from homology"/>
<dbReference type="SMART" id="SM00182">
    <property type="entry name" value="CULLIN"/>
    <property type="match status" value="1"/>
</dbReference>
<comment type="pathway">
    <text evidence="1">Protein modification; protein ubiquitination.</text>
</comment>
<reference evidence="10" key="1">
    <citation type="journal article" date="2020" name="J. Eukaryot. Microbiol.">
        <title>De novo Sequencing, Assembly and Annotation of the Transcriptome for the Free-Living Testate Amoeba Arcella intermedia.</title>
        <authorList>
            <person name="Ribeiro G.M."/>
            <person name="Porfirio-Sousa A.L."/>
            <person name="Maurer-Alcala X.X."/>
            <person name="Katz L.A."/>
            <person name="Lahr D.J.G."/>
        </authorList>
    </citation>
    <scope>NUCLEOTIDE SEQUENCE</scope>
</reference>
<evidence type="ECO:0000256" key="4">
    <source>
        <dbReference type="ARBA" id="ARBA00022786"/>
    </source>
</evidence>
<dbReference type="SUPFAM" id="SSF75632">
    <property type="entry name" value="Cullin homology domain"/>
    <property type="match status" value="1"/>
</dbReference>
<sequence length="737" mass="85765">MKTGLTLLVRIIQKTVTEQKITVKEYMDYYNKVFKVCTDPRDDLKDQLYGNLKDLLTDIVNIEEAAIKRDSSEEGKAERSLLIDYLTRFGYYSTATKMIRNIFRYMHNYWIPQKVKDNGSGIRDVYEMSLVIWREKCYGKQQTKLLEELFDLITAERDGKIQDKSIIVRMRDAYISIGVLETQPVLFYKKDFEEPFIQNTRQYYTKESNDFLQGHSVSEYMKLAETRLAQEEGLSKAYLHENTTEPLVRALEDVLITQHNQKMQDEFPSMLREDRNEDMKRFFSLLRRIPNGLNFSSETMEAYLASISLALIVKHVSVKQVPPPKVSIDLLGELITMHQKYTHVVAECFENNPLFLNAIDKGFRKSINDENKTKIGKATGPEMIVYYCDHILKGGAKLSEAEFDLQVDTIMKLFTYLDNKDLFYSMFQKLLAQRLLDKKSKDNLERSFIAKLKETVGDVEVNKLQVMFNDIRLSEEKTDGFKEFCKNHSTIKVPYDTTVMVLNNYDWPSLSEMTVTLSPQFNVATEAFTEYYRKIQGSNRVLKWQPSMANCVLNHIDDKGQKRELTMTAVQASIMILIYENDKLKFDDIRSALAVPDGEKSLLKFTLAPLMVGKSKTPLLEIVGDNKNKELEDDDVITWLPLKCKERKLVFQKGVFVEAKPDEDIRARLPLYDAALVRVMKARHTATIQELFGEASTHLIKRFKPDQKVMRKRLEYLIDKGYMRYDPDDRKKLNYLA</sequence>
<evidence type="ECO:0000256" key="1">
    <source>
        <dbReference type="ARBA" id="ARBA00004906"/>
    </source>
</evidence>
<dbReference type="InterPro" id="IPR016159">
    <property type="entry name" value="Cullin_repeat-like_dom_sf"/>
</dbReference>
<dbReference type="GO" id="GO:0031625">
    <property type="term" value="F:ubiquitin protein ligase binding"/>
    <property type="evidence" value="ECO:0007669"/>
    <property type="project" value="InterPro"/>
</dbReference>
<organism evidence="10">
    <name type="scientific">Arcella intermedia</name>
    <dbReference type="NCBI Taxonomy" id="1963864"/>
    <lineage>
        <taxon>Eukaryota</taxon>
        <taxon>Amoebozoa</taxon>
        <taxon>Tubulinea</taxon>
        <taxon>Elardia</taxon>
        <taxon>Arcellinida</taxon>
        <taxon>Sphaerothecina</taxon>
        <taxon>Arcellidae</taxon>
        <taxon>Arcella</taxon>
    </lineage>
</organism>